<dbReference type="AlphaFoldDB" id="A0A7G9R9P5"/>
<feature type="binding site" evidence="3">
    <location>
        <position position="279"/>
    </location>
    <ligand>
        <name>Mg(2+)</name>
        <dbReference type="ChEBI" id="CHEBI:18420"/>
        <label>1</label>
    </ligand>
</feature>
<dbReference type="RefSeq" id="WP_187578162.1">
    <property type="nucleotide sequence ID" value="NZ_CP060713.1"/>
</dbReference>
<dbReference type="Pfam" id="PF03747">
    <property type="entry name" value="ADP_ribosyl_GH"/>
    <property type="match status" value="1"/>
</dbReference>
<dbReference type="InterPro" id="IPR029021">
    <property type="entry name" value="Prot-tyrosine_phosphatase-like"/>
</dbReference>
<comment type="cofactor">
    <cofactor evidence="3">
        <name>Mg(2+)</name>
        <dbReference type="ChEBI" id="CHEBI:18420"/>
    </cofactor>
    <text evidence="3">Binds 2 magnesium ions per subunit.</text>
</comment>
<dbReference type="PANTHER" id="PTHR16222">
    <property type="entry name" value="ADP-RIBOSYLGLYCOHYDROLASE"/>
    <property type="match status" value="1"/>
</dbReference>
<keyword evidence="3" id="KW-0460">Magnesium</keyword>
<protein>
    <submittedName>
        <fullName evidence="4">ADP-ribosylglycohydrolase family protein</fullName>
    </submittedName>
</protein>
<evidence type="ECO:0000313" key="5">
    <source>
        <dbReference type="Proteomes" id="UP000515947"/>
    </source>
</evidence>
<dbReference type="GO" id="GO:0016787">
    <property type="term" value="F:hydrolase activity"/>
    <property type="evidence" value="ECO:0007669"/>
    <property type="project" value="UniProtKB-KW"/>
</dbReference>
<keyword evidence="2 4" id="KW-0378">Hydrolase</keyword>
<dbReference type="InterPro" id="IPR050792">
    <property type="entry name" value="ADP-ribosylglycohydrolase"/>
</dbReference>
<dbReference type="KEGG" id="nmes:H9L09_17820"/>
<dbReference type="InterPro" id="IPR036705">
    <property type="entry name" value="Ribosyl_crysJ1_sf"/>
</dbReference>
<accession>A0A7G9R9P5</accession>
<feature type="binding site" evidence="3">
    <location>
        <position position="277"/>
    </location>
    <ligand>
        <name>Mg(2+)</name>
        <dbReference type="ChEBI" id="CHEBI:18420"/>
        <label>1</label>
    </ligand>
</feature>
<dbReference type="Gene3D" id="3.90.190.10">
    <property type="entry name" value="Protein tyrosine phosphatase superfamily"/>
    <property type="match status" value="1"/>
</dbReference>
<feature type="binding site" evidence="3">
    <location>
        <position position="56"/>
    </location>
    <ligand>
        <name>Mg(2+)</name>
        <dbReference type="ChEBI" id="CHEBI:18420"/>
        <label>1</label>
    </ligand>
</feature>
<dbReference type="SUPFAM" id="SSF52799">
    <property type="entry name" value="(Phosphotyrosine protein) phosphatases II"/>
    <property type="match status" value="1"/>
</dbReference>
<evidence type="ECO:0000256" key="2">
    <source>
        <dbReference type="ARBA" id="ARBA00022801"/>
    </source>
</evidence>
<gene>
    <name evidence="4" type="ORF">H9L09_17820</name>
</gene>
<comment type="similarity">
    <text evidence="1">Belongs to the ADP-ribosylglycohydrolase family.</text>
</comment>
<organism evidence="4 5">
    <name type="scientific">Nocardioides mesophilus</name>
    <dbReference type="NCBI Taxonomy" id="433659"/>
    <lineage>
        <taxon>Bacteria</taxon>
        <taxon>Bacillati</taxon>
        <taxon>Actinomycetota</taxon>
        <taxon>Actinomycetes</taxon>
        <taxon>Propionibacteriales</taxon>
        <taxon>Nocardioidaceae</taxon>
        <taxon>Nocardioides</taxon>
    </lineage>
</organism>
<feature type="binding site" evidence="3">
    <location>
        <position position="58"/>
    </location>
    <ligand>
        <name>Mg(2+)</name>
        <dbReference type="ChEBI" id="CHEBI:18420"/>
        <label>1</label>
    </ligand>
</feature>
<dbReference type="SUPFAM" id="SSF101478">
    <property type="entry name" value="ADP-ribosylglycohydrolase"/>
    <property type="match status" value="1"/>
</dbReference>
<dbReference type="InterPro" id="IPR005502">
    <property type="entry name" value="Ribosyl_crysJ1"/>
</dbReference>
<keyword evidence="3" id="KW-0479">Metal-binding</keyword>
<feature type="binding site" evidence="3">
    <location>
        <position position="57"/>
    </location>
    <ligand>
        <name>Mg(2+)</name>
        <dbReference type="ChEBI" id="CHEBI:18420"/>
        <label>1</label>
    </ligand>
</feature>
<keyword evidence="5" id="KW-1185">Reference proteome</keyword>
<dbReference type="EMBL" id="CP060713">
    <property type="protein sequence ID" value="QNN52320.1"/>
    <property type="molecule type" value="Genomic_DNA"/>
</dbReference>
<evidence type="ECO:0000256" key="1">
    <source>
        <dbReference type="ARBA" id="ARBA00010702"/>
    </source>
</evidence>
<name>A0A7G9R9P5_9ACTN</name>
<dbReference type="GO" id="GO:0046872">
    <property type="term" value="F:metal ion binding"/>
    <property type="evidence" value="ECO:0007669"/>
    <property type="project" value="UniProtKB-KW"/>
</dbReference>
<sequence length="492" mass="52177">MRLTSDQMDRACGVLLGQACGDALGVPYEFSTPPAARELAAMKGGGLGDYAPGEWSDDTQMAACIALVSSTGADLTSIGALDEVAGGFLRWRSEGASDIGIQTSAVLGAAGGGRDGAGARVARAAQGYAARNPRSAGSGALMRTSIVGLTRLQDRDATATAARLVAELTHADPLAGDSALLWSEAVRVAVVERRLDLKGGLDLIPEERRDQWATWIDDAETQPMGTFNPNGFTVTALQAAWAAITQTPVPQDAPQRASYSCLHLQHALHNAVRIGNDTDTVAAIAGGLLGAYWGQSAVPLSWVRRVHGWPGLRARDLVRLSVLTATGGRSDNSGWPAGERFEYGYASRPAVAHPVDDGVYLGTEHTSDHDATAIVSLFRRGRLDVPFQGIAAENHIEVRLLDLEDPAANPNLAFTLADTAAVIDELRGEGHRVLVHCVQAQQRTPSVAVAYAIRRGATHTEARRMVAEALPHSRRHGRLWDFAAGHPQGERP</sequence>
<dbReference type="Gene3D" id="1.10.4080.10">
    <property type="entry name" value="ADP-ribosylation/Crystallin J1"/>
    <property type="match status" value="1"/>
</dbReference>
<proteinExistence type="inferred from homology"/>
<dbReference type="Proteomes" id="UP000515947">
    <property type="component" value="Chromosome"/>
</dbReference>
<evidence type="ECO:0000256" key="3">
    <source>
        <dbReference type="PIRSR" id="PIRSR605502-1"/>
    </source>
</evidence>
<evidence type="ECO:0000313" key="4">
    <source>
        <dbReference type="EMBL" id="QNN52320.1"/>
    </source>
</evidence>
<dbReference type="PANTHER" id="PTHR16222:SF24">
    <property type="entry name" value="ADP-RIBOSYLHYDROLASE ARH3"/>
    <property type="match status" value="1"/>
</dbReference>
<reference evidence="4 5" key="1">
    <citation type="submission" date="2020-08" db="EMBL/GenBank/DDBJ databases">
        <title>Genome sequence of Nocardioides mesophilus KACC 16243T.</title>
        <authorList>
            <person name="Hyun D.-W."/>
            <person name="Bae J.-W."/>
        </authorList>
    </citation>
    <scope>NUCLEOTIDE SEQUENCE [LARGE SCALE GENOMIC DNA]</scope>
    <source>
        <strain evidence="4 5">KACC 16243</strain>
    </source>
</reference>
<feature type="binding site" evidence="3">
    <location>
        <position position="280"/>
    </location>
    <ligand>
        <name>Mg(2+)</name>
        <dbReference type="ChEBI" id="CHEBI:18420"/>
        <label>1</label>
    </ligand>
</feature>